<dbReference type="Pfam" id="PF03480">
    <property type="entry name" value="DctP"/>
    <property type="match status" value="1"/>
</dbReference>
<keyword evidence="4" id="KW-1185">Reference proteome</keyword>
<proteinExistence type="predicted"/>
<dbReference type="Proteomes" id="UP000515934">
    <property type="component" value="Chromosome"/>
</dbReference>
<feature type="chain" id="PRO_5039349497" evidence="2">
    <location>
        <begin position="19"/>
        <end position="368"/>
    </location>
</feature>
<dbReference type="KEGG" id="ldn:H9L06_08980"/>
<evidence type="ECO:0000313" key="3">
    <source>
        <dbReference type="EMBL" id="QNN62388.1"/>
    </source>
</evidence>
<organism evidence="3 4">
    <name type="scientific">Leucobacter denitrificans</name>
    <dbReference type="NCBI Taxonomy" id="683042"/>
    <lineage>
        <taxon>Bacteria</taxon>
        <taxon>Bacillati</taxon>
        <taxon>Actinomycetota</taxon>
        <taxon>Actinomycetes</taxon>
        <taxon>Micrococcales</taxon>
        <taxon>Microbacteriaceae</taxon>
        <taxon>Leucobacter</taxon>
    </lineage>
</organism>
<dbReference type="InterPro" id="IPR038404">
    <property type="entry name" value="TRAP_DctP_sf"/>
</dbReference>
<dbReference type="CDD" id="cd13666">
    <property type="entry name" value="PBP2_TRAP_DctP_like_1"/>
    <property type="match status" value="1"/>
</dbReference>
<evidence type="ECO:0000256" key="2">
    <source>
        <dbReference type="SAM" id="SignalP"/>
    </source>
</evidence>
<dbReference type="GO" id="GO:0055085">
    <property type="term" value="P:transmembrane transport"/>
    <property type="evidence" value="ECO:0007669"/>
    <property type="project" value="InterPro"/>
</dbReference>
<dbReference type="AlphaFoldDB" id="A0A7G9S3G3"/>
<name>A0A7G9S3G3_9MICO</name>
<dbReference type="RefSeq" id="WP_187554858.1">
    <property type="nucleotide sequence ID" value="NZ_CP060716.1"/>
</dbReference>
<protein>
    <submittedName>
        <fullName evidence="3">C4-dicarboxylate TRAP transporter substrate-binding protein</fullName>
    </submittedName>
</protein>
<evidence type="ECO:0000313" key="4">
    <source>
        <dbReference type="Proteomes" id="UP000515934"/>
    </source>
</evidence>
<dbReference type="Gene3D" id="3.40.190.170">
    <property type="entry name" value="Bacterial extracellular solute-binding protein, family 7"/>
    <property type="match status" value="1"/>
</dbReference>
<gene>
    <name evidence="3" type="ORF">H9L06_08980</name>
</gene>
<reference evidence="3 4" key="1">
    <citation type="submission" date="2020-08" db="EMBL/GenBank/DDBJ databases">
        <title>Genome sequence of Leucobacter denitrificans KACC 14055T.</title>
        <authorList>
            <person name="Hyun D.-W."/>
            <person name="Bae J.-W."/>
        </authorList>
    </citation>
    <scope>NUCLEOTIDE SEQUENCE [LARGE SCALE GENOMIC DNA]</scope>
    <source>
        <strain evidence="3 4">KACC 14055</strain>
    </source>
</reference>
<dbReference type="InterPro" id="IPR018389">
    <property type="entry name" value="DctP_fam"/>
</dbReference>
<evidence type="ECO:0000256" key="1">
    <source>
        <dbReference type="ARBA" id="ARBA00022729"/>
    </source>
</evidence>
<dbReference type="PANTHER" id="PTHR33376:SF15">
    <property type="entry name" value="BLL6794 PROTEIN"/>
    <property type="match status" value="1"/>
</dbReference>
<accession>A0A7G9S3G3</accession>
<dbReference type="PANTHER" id="PTHR33376">
    <property type="match status" value="1"/>
</dbReference>
<dbReference type="PROSITE" id="PS51257">
    <property type="entry name" value="PROKAR_LIPOPROTEIN"/>
    <property type="match status" value="1"/>
</dbReference>
<keyword evidence="1 2" id="KW-0732">Signal</keyword>
<dbReference type="EMBL" id="CP060716">
    <property type="protein sequence ID" value="QNN62388.1"/>
    <property type="molecule type" value="Genomic_DNA"/>
</dbReference>
<dbReference type="NCBIfam" id="NF037995">
    <property type="entry name" value="TRAP_S1"/>
    <property type="match status" value="1"/>
</dbReference>
<sequence>MMKKRFVPIAVLSAAALALTGCTGGGGGDAAEDSDKVYNLKLASYQPPGAAEAVATGKWAEQVEEATDGRVKIEFFFQEGLLPGAETLQGVGDGRADLGYIADAYYPNELPLTNIAGLPFATSSPEAQGHAFKDLYAENEAFKQEWENQGVHVLIWAPVPPNAVALKDPAENLDDLDGRKIRAIGFSAEAFQEAGMTPVAISQSEVYESLQRGVIDGTSGGSFDILTDRDYQEVAPHFMDLRSGNYALTMNVINKRLWDELPADLQGAITEVSDGYLDTYLETLYEHEDAACDKLLDAGGTITILDEAEADDWADRTKDQVKESWMQAVNSSGAGVDAESFYEDYMSALETHEADASYEPALQRCAVR</sequence>
<feature type="signal peptide" evidence="2">
    <location>
        <begin position="1"/>
        <end position="18"/>
    </location>
</feature>